<organism evidence="9 10">
    <name type="scientific">Zongyangia hominis</name>
    <dbReference type="NCBI Taxonomy" id="2763677"/>
    <lineage>
        <taxon>Bacteria</taxon>
        <taxon>Bacillati</taxon>
        <taxon>Bacillota</taxon>
        <taxon>Clostridia</taxon>
        <taxon>Eubacteriales</taxon>
        <taxon>Oscillospiraceae</taxon>
        <taxon>Zongyangia</taxon>
    </lineage>
</organism>
<evidence type="ECO:0000313" key="9">
    <source>
        <dbReference type="EMBL" id="MBC8571445.1"/>
    </source>
</evidence>
<comment type="caution">
    <text evidence="9">The sequence shown here is derived from an EMBL/GenBank/DDBJ whole genome shotgun (WGS) entry which is preliminary data.</text>
</comment>
<dbReference type="InterPro" id="IPR049453">
    <property type="entry name" value="Memb_transporter_dom"/>
</dbReference>
<keyword evidence="4 7" id="KW-1133">Transmembrane helix</keyword>
<evidence type="ECO:0000259" key="8">
    <source>
        <dbReference type="Pfam" id="PF13515"/>
    </source>
</evidence>
<evidence type="ECO:0000256" key="2">
    <source>
        <dbReference type="ARBA" id="ARBA00022475"/>
    </source>
</evidence>
<dbReference type="PROSITE" id="PS51257">
    <property type="entry name" value="PROKAR_LIPOPROTEIN"/>
    <property type="match status" value="1"/>
</dbReference>
<feature type="transmembrane region" description="Helical" evidence="7">
    <location>
        <begin position="55"/>
        <end position="73"/>
    </location>
</feature>
<reference evidence="9" key="1">
    <citation type="submission" date="2020-08" db="EMBL/GenBank/DDBJ databases">
        <title>Genome public.</title>
        <authorList>
            <person name="Liu C."/>
            <person name="Sun Q."/>
        </authorList>
    </citation>
    <scope>NUCLEOTIDE SEQUENCE</scope>
    <source>
        <strain evidence="9">NSJ-54</strain>
    </source>
</reference>
<gene>
    <name evidence="9" type="ORF">H8709_11525</name>
</gene>
<keyword evidence="5 7" id="KW-0472">Membrane</keyword>
<dbReference type="Pfam" id="PF13515">
    <property type="entry name" value="FUSC_2"/>
    <property type="match status" value="1"/>
</dbReference>
<evidence type="ECO:0000256" key="1">
    <source>
        <dbReference type="ARBA" id="ARBA00004651"/>
    </source>
</evidence>
<dbReference type="EMBL" id="JACRTC010000013">
    <property type="protein sequence ID" value="MBC8571445.1"/>
    <property type="molecule type" value="Genomic_DNA"/>
</dbReference>
<keyword evidence="3 7" id="KW-0812">Transmembrane</keyword>
<feature type="transmembrane region" description="Helical" evidence="7">
    <location>
        <begin position="140"/>
        <end position="158"/>
    </location>
</feature>
<keyword evidence="2" id="KW-1003">Cell membrane</keyword>
<evidence type="ECO:0000256" key="6">
    <source>
        <dbReference type="ARBA" id="ARBA00043993"/>
    </source>
</evidence>
<evidence type="ECO:0000313" key="10">
    <source>
        <dbReference type="Proteomes" id="UP000660861"/>
    </source>
</evidence>
<accession>A0A926EBF8</accession>
<keyword evidence="10" id="KW-1185">Reference proteome</keyword>
<dbReference type="PANTHER" id="PTHR30509">
    <property type="entry name" value="P-HYDROXYBENZOIC ACID EFFLUX PUMP SUBUNIT-RELATED"/>
    <property type="match status" value="1"/>
</dbReference>
<evidence type="ECO:0000256" key="4">
    <source>
        <dbReference type="ARBA" id="ARBA00022989"/>
    </source>
</evidence>
<comment type="similarity">
    <text evidence="6">Belongs to the YccS/YhfK family.</text>
</comment>
<protein>
    <submittedName>
        <fullName evidence="9">FUSC family protein</fullName>
    </submittedName>
</protein>
<dbReference type="GO" id="GO:0005886">
    <property type="term" value="C:plasma membrane"/>
    <property type="evidence" value="ECO:0007669"/>
    <property type="project" value="UniProtKB-SubCell"/>
</dbReference>
<dbReference type="AlphaFoldDB" id="A0A926EBF8"/>
<feature type="domain" description="Integral membrane bound transporter" evidence="8">
    <location>
        <begin position="20"/>
        <end position="153"/>
    </location>
</feature>
<dbReference type="PANTHER" id="PTHR30509:SF9">
    <property type="entry name" value="MULTIDRUG RESISTANCE PROTEIN MDTO"/>
    <property type="match status" value="1"/>
</dbReference>
<feature type="transmembrane region" description="Helical" evidence="7">
    <location>
        <begin position="85"/>
        <end position="106"/>
    </location>
</feature>
<evidence type="ECO:0000256" key="7">
    <source>
        <dbReference type="SAM" id="Phobius"/>
    </source>
</evidence>
<sequence>MNFRYKPGLRAVKTGIAVCLCLLVSCLFGRNYAFYSCIAAVVCMQPTTGKTVHVGVHRFIGTLIGGFVGFLLLESAKLIPQYHDWAYIPIIPLFLLLAIYLCNILGRKDSAAICCIVFLNIATNFDRGIHNSLLYVMDRVIDTSIGIILAVLVNRFIFPRKSRSSDSAQADLPSPQEEEES</sequence>
<evidence type="ECO:0000256" key="5">
    <source>
        <dbReference type="ARBA" id="ARBA00023136"/>
    </source>
</evidence>
<evidence type="ECO:0000256" key="3">
    <source>
        <dbReference type="ARBA" id="ARBA00022692"/>
    </source>
</evidence>
<dbReference type="Proteomes" id="UP000660861">
    <property type="component" value="Unassembled WGS sequence"/>
</dbReference>
<proteinExistence type="inferred from homology"/>
<dbReference type="RefSeq" id="WP_262398472.1">
    <property type="nucleotide sequence ID" value="NZ_JACRTC010000013.1"/>
</dbReference>
<name>A0A926EBF8_9FIRM</name>
<comment type="subcellular location">
    <subcellularLocation>
        <location evidence="1">Cell membrane</location>
        <topology evidence="1">Multi-pass membrane protein</topology>
    </subcellularLocation>
</comment>